<feature type="domain" description="Aerobactin siderophore biosynthesis IucA/IucC-like C-terminal" evidence="4">
    <location>
        <begin position="464"/>
        <end position="635"/>
    </location>
</feature>
<dbReference type="InterPro" id="IPR022770">
    <property type="entry name" value="IucA/IucC-like_C"/>
</dbReference>
<gene>
    <name evidence="5" type="ORF">HHH54_09805</name>
</gene>
<evidence type="ECO:0000313" key="5">
    <source>
        <dbReference type="EMBL" id="MBI5975886.1"/>
    </source>
</evidence>
<comment type="caution">
    <text evidence="5">The sequence shown here is derived from an EMBL/GenBank/DDBJ whole genome shotgun (WGS) entry which is preliminary data.</text>
</comment>
<dbReference type="PANTHER" id="PTHR34384">
    <property type="entry name" value="L-2,3-DIAMINOPROPANOATE--CITRATE LIGASE"/>
    <property type="match status" value="1"/>
</dbReference>
<proteinExistence type="inferred from homology"/>
<dbReference type="PANTHER" id="PTHR34384:SF6">
    <property type="entry name" value="STAPHYLOFERRIN B SYNTHASE"/>
    <property type="match status" value="1"/>
</dbReference>
<dbReference type="Pfam" id="PF04183">
    <property type="entry name" value="IucA_IucC"/>
    <property type="match status" value="1"/>
</dbReference>
<evidence type="ECO:0000256" key="2">
    <source>
        <dbReference type="ARBA" id="ARBA00007832"/>
    </source>
</evidence>
<organism evidence="5 6">
    <name type="scientific">Staphylococcus canis</name>
    <dbReference type="NCBI Taxonomy" id="2724942"/>
    <lineage>
        <taxon>Bacteria</taxon>
        <taxon>Bacillati</taxon>
        <taxon>Bacillota</taxon>
        <taxon>Bacilli</taxon>
        <taxon>Bacillales</taxon>
        <taxon>Staphylococcaceae</taxon>
        <taxon>Staphylococcus</taxon>
    </lineage>
</organism>
<comment type="pathway">
    <text evidence="1">Siderophore biosynthesis.</text>
</comment>
<evidence type="ECO:0000259" key="4">
    <source>
        <dbReference type="Pfam" id="PF06276"/>
    </source>
</evidence>
<comment type="similarity">
    <text evidence="2">Belongs to the IucA/IucC family.</text>
</comment>
<evidence type="ECO:0000259" key="3">
    <source>
        <dbReference type="Pfam" id="PF04183"/>
    </source>
</evidence>
<dbReference type="Pfam" id="PF06276">
    <property type="entry name" value="FhuF"/>
    <property type="match status" value="1"/>
</dbReference>
<feature type="domain" description="Aerobactin siderophore biosynthesis IucA/IucC N-terminal" evidence="3">
    <location>
        <begin position="190"/>
        <end position="430"/>
    </location>
</feature>
<accession>A0ABS0TAV2</accession>
<dbReference type="InterPro" id="IPR007310">
    <property type="entry name" value="Aerobactin_biosyn_IucA/IucC_N"/>
</dbReference>
<evidence type="ECO:0000256" key="1">
    <source>
        <dbReference type="ARBA" id="ARBA00004924"/>
    </source>
</evidence>
<keyword evidence="6" id="KW-1185">Reference proteome</keyword>
<name>A0ABS0TAV2_9STAP</name>
<reference evidence="5 6" key="1">
    <citation type="submission" date="2020-04" db="EMBL/GenBank/DDBJ databases">
        <title>Staphylococcus species from domestic dog.</title>
        <authorList>
            <person name="Paterson G.K."/>
        </authorList>
    </citation>
    <scope>NUCLEOTIDE SEQUENCE [LARGE SCALE GENOMIC DNA]</scope>
    <source>
        <strain evidence="5 6">H16/1A</strain>
    </source>
</reference>
<evidence type="ECO:0000313" key="6">
    <source>
        <dbReference type="Proteomes" id="UP000751852"/>
    </source>
</evidence>
<dbReference type="InterPro" id="IPR037455">
    <property type="entry name" value="LucA/IucC-like"/>
</dbReference>
<dbReference type="EMBL" id="JABANU010000030">
    <property type="protein sequence ID" value="MBI5975886.1"/>
    <property type="molecule type" value="Genomic_DNA"/>
</dbReference>
<dbReference type="Proteomes" id="UP000751852">
    <property type="component" value="Unassembled WGS sequence"/>
</dbReference>
<sequence length="650" mass="74738">MDSNQNVTKDDLTHLTQEEMACYETLTQHDSVWAQAFLDYVQYGRDKITARLVSSIYRENLVQGFDHARILHAHQLPESPIHSGDVLSLHFTYTKQTLCSAIVGIHAFRRIDVQGPFYWQDGHHFKRVAHPNEILDIIIQEDDTYQGDAAEQFRDDLENSAANMIMAISYQSLYGHPMNIDTLTRESDPYLLSEERVIEGHPLHPGAKLRKGMTTFETMRYASEYSQPINLKFILVHQDVIRVQSVHHSYTQTVFQMFDGLKKAAQAALTTESLDTYHVMIVHPWQYDHVMDKDYTDALQSRSIIPIDYTHTYYAGLSFRTLMPKYPDVSPHIKLSTNVHITGEIRTLSEQTTHNGPLVSQILDDITANDTWFDTVPAQHIAEIAGAHFYQSKDADAVQERRSEQLGTLYRRNVYHYVEPDTIPVIASSLIVADSKTDIPLIIALIERYISIHPELETSEAIRQWFQTYATALIDFVIPLLVKYGIALEAHLQNTIAVFNPTSGTLNQMLVRDFEGLRIDAKQLAAMNYKTDHFHEKSRILTDSQTSVFNKAFYSTIQNHLGELVAPIVKYYHMQGLEQLLWDQVRIRIQELFTVFRAADLDESRLDRIEGVFFHDTIDYKCVTTMRLLDEAHHYTYVKVQNPLALNSSN</sequence>
<dbReference type="Gene3D" id="1.10.510.40">
    <property type="match status" value="1"/>
</dbReference>
<dbReference type="RefSeq" id="WP_198618658.1">
    <property type="nucleotide sequence ID" value="NZ_JABANU010000030.1"/>
</dbReference>
<protein>
    <submittedName>
        <fullName evidence="5">Sialic acid synthase</fullName>
    </submittedName>
</protein>